<feature type="transmembrane region" description="Helical" evidence="1">
    <location>
        <begin position="360"/>
        <end position="378"/>
    </location>
</feature>
<sequence>MAAHAVLGLIHGGVAYVPWGDDEFINWLRAAKQLYLARWDFLPHIQFSLPSYPQAWPTLLALPSIMLGRFSEDMASVLPFALHVAFLGVLFDFAGALSNRRTAWVLVLFGLTVEITWKLLPLNLMSEQPQIYAVAAVFVLCLWAELGKPCQRRSLLLAAGMVTAHAYLIKSAALLLVPALMVVVGWPLVVGWRQWRCRMGTVATEALLALGPFTVVWFAWSRLAGDGDHCATSLDNYLSASGVRHLLADTSALSAYVRASLEYYASYKVPLSVATGLGLAFGLAATVTRKVTVATLVYALLYHVVLFWSYQTCPDSFNFFLSSLQRYILVPLRVLHVLGLILLFHALLPRVPFPSRRFGTVLVAAAALLAAGQVWFLHRGLVEIRQRINGGEFAAIGQAIKASEEPLRRVVASWNGRPRVLQMARFAYAYPLYPTYHYLMNADGRTLPFAYCLATGEGEVVRLDALVPNDCVGTTLEQELAATDIVWPLSLSPPMIDKLRPWLDQGCPMDLSGQLLVRRGDAFTCGPP</sequence>
<name>A0ABS5IEF3_9PROT</name>
<dbReference type="RefSeq" id="WP_211549875.1">
    <property type="nucleotide sequence ID" value="NZ_JAGTUF010000013.1"/>
</dbReference>
<keyword evidence="1" id="KW-0472">Membrane</keyword>
<comment type="caution">
    <text evidence="2">The sequence shown here is derived from an EMBL/GenBank/DDBJ whole genome shotgun (WGS) entry which is preliminary data.</text>
</comment>
<keyword evidence="1" id="KW-1133">Transmembrane helix</keyword>
<evidence type="ECO:0000313" key="2">
    <source>
        <dbReference type="EMBL" id="MBR9972780.1"/>
    </source>
</evidence>
<evidence type="ECO:0000313" key="3">
    <source>
        <dbReference type="Proteomes" id="UP000680714"/>
    </source>
</evidence>
<feature type="transmembrane region" description="Helical" evidence="1">
    <location>
        <begin position="264"/>
        <end position="284"/>
    </location>
</feature>
<reference evidence="2 3" key="1">
    <citation type="submission" date="2021-04" db="EMBL/GenBank/DDBJ databases">
        <title>Magnetospirillum sulfuroxidans sp. nov., a facultative chemolithoautotrophic sulfur-oxidizing alphaproteobacterium isolated from freshwater sediment and proposals for Paramagetospirillum gen. nov., and Magnetospirillaceae fam. nov.</title>
        <authorList>
            <person name="Koziaeva V."/>
            <person name="Geelhoed J.S."/>
            <person name="Sorokin D.Y."/>
            <person name="Grouzdev D.S."/>
        </authorList>
    </citation>
    <scope>NUCLEOTIDE SEQUENCE [LARGE SCALE GENOMIC DNA]</scope>
    <source>
        <strain evidence="2 3">J10</strain>
    </source>
</reference>
<dbReference type="EMBL" id="JAGTUF010000013">
    <property type="protein sequence ID" value="MBR9972780.1"/>
    <property type="molecule type" value="Genomic_DNA"/>
</dbReference>
<keyword evidence="3" id="KW-1185">Reference proteome</keyword>
<feature type="transmembrane region" description="Helical" evidence="1">
    <location>
        <begin position="202"/>
        <end position="220"/>
    </location>
</feature>
<feature type="transmembrane region" description="Helical" evidence="1">
    <location>
        <begin position="330"/>
        <end position="348"/>
    </location>
</feature>
<keyword evidence="1" id="KW-0812">Transmembrane</keyword>
<dbReference type="Proteomes" id="UP000680714">
    <property type="component" value="Unassembled WGS sequence"/>
</dbReference>
<accession>A0ABS5IEF3</accession>
<feature type="transmembrane region" description="Helical" evidence="1">
    <location>
        <begin position="77"/>
        <end position="97"/>
    </location>
</feature>
<evidence type="ECO:0000256" key="1">
    <source>
        <dbReference type="SAM" id="Phobius"/>
    </source>
</evidence>
<feature type="transmembrane region" description="Helical" evidence="1">
    <location>
        <begin position="103"/>
        <end position="124"/>
    </location>
</feature>
<gene>
    <name evidence="2" type="ORF">KEC16_13730</name>
</gene>
<feature type="transmembrane region" description="Helical" evidence="1">
    <location>
        <begin position="167"/>
        <end position="190"/>
    </location>
</feature>
<organism evidence="2 3">
    <name type="scientific">Magnetospirillum sulfuroxidans</name>
    <dbReference type="NCBI Taxonomy" id="611300"/>
    <lineage>
        <taxon>Bacteria</taxon>
        <taxon>Pseudomonadati</taxon>
        <taxon>Pseudomonadota</taxon>
        <taxon>Alphaproteobacteria</taxon>
        <taxon>Rhodospirillales</taxon>
        <taxon>Rhodospirillaceae</taxon>
        <taxon>Magnetospirillum</taxon>
    </lineage>
</organism>
<feature type="transmembrane region" description="Helical" evidence="1">
    <location>
        <begin position="131"/>
        <end position="147"/>
    </location>
</feature>
<protein>
    <recommendedName>
        <fullName evidence="4">Glycosyltransferase RgtA/B/C/D-like domain-containing protein</fullName>
    </recommendedName>
</protein>
<proteinExistence type="predicted"/>
<feature type="transmembrane region" description="Helical" evidence="1">
    <location>
        <begin position="291"/>
        <end position="310"/>
    </location>
</feature>
<evidence type="ECO:0008006" key="4">
    <source>
        <dbReference type="Google" id="ProtNLM"/>
    </source>
</evidence>